<evidence type="ECO:0000256" key="2">
    <source>
        <dbReference type="ARBA" id="ARBA00008138"/>
    </source>
</evidence>
<gene>
    <name evidence="7" type="ORF">ERS450000_00430</name>
</gene>
<dbReference type="PANTHER" id="PTHR43619">
    <property type="entry name" value="S-ADENOSYL-L-METHIONINE-DEPENDENT METHYLTRANSFERASE YKTD-RELATED"/>
    <property type="match status" value="1"/>
</dbReference>
<evidence type="ECO:0000256" key="4">
    <source>
        <dbReference type="ARBA" id="ARBA00022679"/>
    </source>
</evidence>
<keyword evidence="4 7" id="KW-0808">Transferase</keyword>
<accession>A0A0H5NDR0</accession>
<dbReference type="PANTHER" id="PTHR43619:SF2">
    <property type="entry name" value="S-ADENOSYL-L-METHIONINE-DEPENDENT METHYLTRANSFERASES SUPERFAMILY PROTEIN"/>
    <property type="match status" value="1"/>
</dbReference>
<dbReference type="Gene3D" id="3.40.50.150">
    <property type="entry name" value="Vaccinia Virus protein VP39"/>
    <property type="match status" value="1"/>
</dbReference>
<dbReference type="InterPro" id="IPR007213">
    <property type="entry name" value="Ppm1/Ppm2/Tcmp"/>
</dbReference>
<dbReference type="InterPro" id="IPR011610">
    <property type="entry name" value="SAM_mthyl_Trfase_ML2640-like"/>
</dbReference>
<dbReference type="GO" id="GO:0032259">
    <property type="term" value="P:methylation"/>
    <property type="evidence" value="ECO:0007669"/>
    <property type="project" value="UniProtKB-KW"/>
</dbReference>
<dbReference type="RefSeq" id="WP_060590129.1">
    <property type="nucleotide sequence ID" value="NZ_CP031418.1"/>
</dbReference>
<dbReference type="AlphaFoldDB" id="A0A0H5NDR0"/>
<evidence type="ECO:0000256" key="3">
    <source>
        <dbReference type="ARBA" id="ARBA00022603"/>
    </source>
</evidence>
<evidence type="ECO:0000256" key="1">
    <source>
        <dbReference type="ARBA" id="ARBA00003907"/>
    </source>
</evidence>
<dbReference type="EC" id="2.1.1.-" evidence="6"/>
<dbReference type="EMBL" id="LN868938">
    <property type="protein sequence ID" value="CRY74005.1"/>
    <property type="molecule type" value="Genomic_DNA"/>
</dbReference>
<keyword evidence="5 6" id="KW-0949">S-adenosyl-L-methionine</keyword>
<evidence type="ECO:0000256" key="6">
    <source>
        <dbReference type="RuleBase" id="RU362030"/>
    </source>
</evidence>
<dbReference type="InterPro" id="IPR029063">
    <property type="entry name" value="SAM-dependent_MTases_sf"/>
</dbReference>
<dbReference type="NCBIfam" id="TIGR00027">
    <property type="entry name" value="mthyl_TIGR00027"/>
    <property type="match status" value="1"/>
</dbReference>
<dbReference type="Pfam" id="PF04072">
    <property type="entry name" value="LCM"/>
    <property type="match status" value="1"/>
</dbReference>
<reference evidence="8" key="1">
    <citation type="submission" date="2015-03" db="EMBL/GenBank/DDBJ databases">
        <authorList>
            <consortium name="Pathogen Informatics"/>
        </authorList>
    </citation>
    <scope>NUCLEOTIDE SEQUENCE [LARGE SCALE GENOMIC DNA]</scope>
    <source>
        <strain evidence="8">NCTC11134</strain>
    </source>
</reference>
<protein>
    <recommendedName>
        <fullName evidence="6">S-adenosyl-L-methionine-dependent methyltransferase</fullName>
        <ecNumber evidence="6">2.1.1.-</ecNumber>
    </recommendedName>
</protein>
<evidence type="ECO:0000313" key="7">
    <source>
        <dbReference type="EMBL" id="CRY74005.1"/>
    </source>
</evidence>
<dbReference type="KEGG" id="nfr:ERS450000_00430"/>
<name>A0A0H5NDR0_NOCFR</name>
<comment type="function">
    <text evidence="1 6">Exhibits S-adenosyl-L-methionine-dependent methyltransferase activity.</text>
</comment>
<dbReference type="SUPFAM" id="SSF53335">
    <property type="entry name" value="S-adenosyl-L-methionine-dependent methyltransferases"/>
    <property type="match status" value="1"/>
</dbReference>
<proteinExistence type="inferred from homology"/>
<dbReference type="GO" id="GO:0008168">
    <property type="term" value="F:methyltransferase activity"/>
    <property type="evidence" value="ECO:0007669"/>
    <property type="project" value="UniProtKB-UniRule"/>
</dbReference>
<sequence>MTGTAPRAGVAMTAIGVAVIRARESARPDRLYDDPLATVFVAAARAQFVGTPDGDDRWASMLDLADAFYEGRTVSVRLVDDGVRAASAAGCAQFVLLGAGLDTRAFRMPLPAHARFFEIDLPELFAFKESVLAQAGARPVCERIVLPADLRGDWGDALRDSGFRPEVPTHWIDEGVLAYLGTDAAWAVADTLTELSAPGSTFEVGRFVVPSAEPKYAALRELVRGGRRSSGTPGLGPDAEAGLAERGWRTSFRSWDELIAPLGRGEATGDLAAGLLLAVKR</sequence>
<evidence type="ECO:0000313" key="8">
    <source>
        <dbReference type="Proteomes" id="UP000057820"/>
    </source>
</evidence>
<keyword evidence="3 6" id="KW-0489">Methyltransferase</keyword>
<evidence type="ECO:0000256" key="5">
    <source>
        <dbReference type="ARBA" id="ARBA00022691"/>
    </source>
</evidence>
<organism evidence="7 8">
    <name type="scientific">Nocardia farcinica</name>
    <dbReference type="NCBI Taxonomy" id="37329"/>
    <lineage>
        <taxon>Bacteria</taxon>
        <taxon>Bacillati</taxon>
        <taxon>Actinomycetota</taxon>
        <taxon>Actinomycetes</taxon>
        <taxon>Mycobacteriales</taxon>
        <taxon>Nocardiaceae</taxon>
        <taxon>Nocardia</taxon>
    </lineage>
</organism>
<comment type="similarity">
    <text evidence="2 6">Belongs to the UPF0677 family.</text>
</comment>
<dbReference type="Proteomes" id="UP000057820">
    <property type="component" value="Chromosome 1"/>
</dbReference>